<dbReference type="InterPro" id="IPR025857">
    <property type="entry name" value="MacB_PCD"/>
</dbReference>
<dbReference type="GO" id="GO:0022857">
    <property type="term" value="F:transmembrane transporter activity"/>
    <property type="evidence" value="ECO:0007669"/>
    <property type="project" value="TreeGrafter"/>
</dbReference>
<evidence type="ECO:0000256" key="3">
    <source>
        <dbReference type="ARBA" id="ARBA00022692"/>
    </source>
</evidence>
<evidence type="ECO:0000256" key="2">
    <source>
        <dbReference type="ARBA" id="ARBA00022475"/>
    </source>
</evidence>
<keyword evidence="2" id="KW-1003">Cell membrane</keyword>
<evidence type="ECO:0000256" key="5">
    <source>
        <dbReference type="ARBA" id="ARBA00023136"/>
    </source>
</evidence>
<dbReference type="EMBL" id="PKGU01000003">
    <property type="protein sequence ID" value="PKZ14979.1"/>
    <property type="molecule type" value="Genomic_DNA"/>
</dbReference>
<dbReference type="GO" id="GO:0005886">
    <property type="term" value="C:plasma membrane"/>
    <property type="evidence" value="ECO:0007669"/>
    <property type="project" value="UniProtKB-SubCell"/>
</dbReference>
<comment type="similarity">
    <text evidence="6">Belongs to the ABC-4 integral membrane protein family.</text>
</comment>
<feature type="transmembrane region" description="Helical" evidence="7">
    <location>
        <begin position="407"/>
        <end position="427"/>
    </location>
</feature>
<proteinExistence type="inferred from homology"/>
<feature type="domain" description="ABC3 transporter permease C-terminal" evidence="8">
    <location>
        <begin position="321"/>
        <end position="435"/>
    </location>
</feature>
<evidence type="ECO:0000256" key="1">
    <source>
        <dbReference type="ARBA" id="ARBA00004651"/>
    </source>
</evidence>
<evidence type="ECO:0000256" key="4">
    <source>
        <dbReference type="ARBA" id="ARBA00022989"/>
    </source>
</evidence>
<protein>
    <submittedName>
        <fullName evidence="10">ABC transporter permease</fullName>
    </submittedName>
</protein>
<organism evidence="10 11">
    <name type="scientific">Alloscardovia omnicolens</name>
    <dbReference type="NCBI Taxonomy" id="419015"/>
    <lineage>
        <taxon>Bacteria</taxon>
        <taxon>Bacillati</taxon>
        <taxon>Actinomycetota</taxon>
        <taxon>Actinomycetes</taxon>
        <taxon>Bifidobacteriales</taxon>
        <taxon>Bifidobacteriaceae</taxon>
        <taxon>Alloscardovia</taxon>
    </lineage>
</organism>
<dbReference type="PANTHER" id="PTHR30572">
    <property type="entry name" value="MEMBRANE COMPONENT OF TRANSPORTER-RELATED"/>
    <property type="match status" value="1"/>
</dbReference>
<feature type="transmembrane region" description="Helical" evidence="7">
    <location>
        <begin position="362"/>
        <end position="387"/>
    </location>
</feature>
<sequence length="442" mass="47165">MFFVRMIARSLTQELRKRLLMGLTVLLAATVSTAMLGVVFDVGDKLNDELSTYGSNITVRPQSDAVLSELYSSSSTSTPSSSPTDPTRFLKESNLPNMKTIFWAYNILNFAPQLNQHVSVGVGSAAVEKVPVVGTWFHKTLDLPTGEKTVVGLKAMRSWWSVDGKWANDGSSEAMVGSTFAAAHGVKIGDALTLSREGSEGNDGREHIVQVVGIFHSSDDDDKAIFTSTSVLQEVTNLPDSVNYVEVKALTTPENDLARKVEKSPASVSQTEWDTWYCTAYVSSIAYQIEEVMPGAVAKQVRQIAALQGNVMQKTQAIMIVMTALTLIAAAIAVANLMAAATAERSSEIALRKAIGATNSEVMRFILAETASICLLGAVVGAGLGTLVAQGIGRVVFSAGIVMRPMVFVLVAVLLALTVLVASVSALRSILNLKPAEVLHGR</sequence>
<evidence type="ECO:0000256" key="6">
    <source>
        <dbReference type="ARBA" id="ARBA00038076"/>
    </source>
</evidence>
<accession>A0A2I1M4E7</accession>
<evidence type="ECO:0000259" key="9">
    <source>
        <dbReference type="Pfam" id="PF12704"/>
    </source>
</evidence>
<reference evidence="10 11" key="1">
    <citation type="submission" date="2017-12" db="EMBL/GenBank/DDBJ databases">
        <title>Phylogenetic diversity of female urinary microbiome.</title>
        <authorList>
            <person name="Thomas-White K."/>
            <person name="Wolfe A.J."/>
        </authorList>
    </citation>
    <scope>NUCLEOTIDE SEQUENCE [LARGE SCALE GENOMIC DNA]</scope>
    <source>
        <strain evidence="10 11">UMB0064</strain>
    </source>
</reference>
<dbReference type="RefSeq" id="WP_049188093.1">
    <property type="nucleotide sequence ID" value="NZ_JASOXA010000008.1"/>
</dbReference>
<dbReference type="InterPro" id="IPR050250">
    <property type="entry name" value="Macrolide_Exporter_MacB"/>
</dbReference>
<gene>
    <name evidence="10" type="ORF">CYJ32_05620</name>
</gene>
<comment type="caution">
    <text evidence="10">The sequence shown here is derived from an EMBL/GenBank/DDBJ whole genome shotgun (WGS) entry which is preliminary data.</text>
</comment>
<evidence type="ECO:0000313" key="11">
    <source>
        <dbReference type="Proteomes" id="UP000242263"/>
    </source>
</evidence>
<dbReference type="InterPro" id="IPR003838">
    <property type="entry name" value="ABC3_permease_C"/>
</dbReference>
<evidence type="ECO:0000256" key="7">
    <source>
        <dbReference type="SAM" id="Phobius"/>
    </source>
</evidence>
<keyword evidence="5 7" id="KW-0472">Membrane</keyword>
<evidence type="ECO:0000259" key="8">
    <source>
        <dbReference type="Pfam" id="PF02687"/>
    </source>
</evidence>
<feature type="transmembrane region" description="Helical" evidence="7">
    <location>
        <begin position="317"/>
        <end position="341"/>
    </location>
</feature>
<name>A0A2I1M4E7_9BIFI</name>
<comment type="subcellular location">
    <subcellularLocation>
        <location evidence="1">Cell membrane</location>
        <topology evidence="1">Multi-pass membrane protein</topology>
    </subcellularLocation>
</comment>
<keyword evidence="4 7" id="KW-1133">Transmembrane helix</keyword>
<dbReference type="Pfam" id="PF12704">
    <property type="entry name" value="MacB_PCD"/>
    <property type="match status" value="1"/>
</dbReference>
<evidence type="ECO:0000313" key="10">
    <source>
        <dbReference type="EMBL" id="PKZ14979.1"/>
    </source>
</evidence>
<dbReference type="Proteomes" id="UP000242263">
    <property type="component" value="Unassembled WGS sequence"/>
</dbReference>
<keyword evidence="3 7" id="KW-0812">Transmembrane</keyword>
<feature type="domain" description="MacB-like periplasmic core" evidence="9">
    <location>
        <begin position="23"/>
        <end position="249"/>
    </location>
</feature>
<dbReference type="PANTHER" id="PTHR30572:SF4">
    <property type="entry name" value="ABC TRANSPORTER PERMEASE YTRF"/>
    <property type="match status" value="1"/>
</dbReference>
<dbReference type="AlphaFoldDB" id="A0A2I1M4E7"/>
<dbReference type="Pfam" id="PF02687">
    <property type="entry name" value="FtsX"/>
    <property type="match status" value="1"/>
</dbReference>